<dbReference type="RefSeq" id="WP_340362193.1">
    <property type="nucleotide sequence ID" value="NZ_JBBKZV010000001.1"/>
</dbReference>
<dbReference type="GO" id="GO:0004725">
    <property type="term" value="F:protein tyrosine phosphatase activity"/>
    <property type="evidence" value="ECO:0007669"/>
    <property type="project" value="UniProtKB-EC"/>
</dbReference>
<keyword evidence="3 7" id="KW-0378">Hydrolase</keyword>
<dbReference type="InterPro" id="IPR017867">
    <property type="entry name" value="Tyr_phospatase_low_mol_wt"/>
</dbReference>
<evidence type="ECO:0000256" key="3">
    <source>
        <dbReference type="ARBA" id="ARBA00022801"/>
    </source>
</evidence>
<feature type="domain" description="Phosphotyrosine protein phosphatase I" evidence="6">
    <location>
        <begin position="2"/>
        <end position="139"/>
    </location>
</feature>
<evidence type="ECO:0000313" key="8">
    <source>
        <dbReference type="Proteomes" id="UP001363010"/>
    </source>
</evidence>
<dbReference type="InterPro" id="IPR023485">
    <property type="entry name" value="Ptyr_pPase"/>
</dbReference>
<keyword evidence="8" id="KW-1185">Reference proteome</keyword>
<dbReference type="SMART" id="SM00226">
    <property type="entry name" value="LMWPc"/>
    <property type="match status" value="1"/>
</dbReference>
<proteinExistence type="inferred from homology"/>
<dbReference type="Proteomes" id="UP001363010">
    <property type="component" value="Unassembled WGS sequence"/>
</dbReference>
<dbReference type="Pfam" id="PF01451">
    <property type="entry name" value="LMWPc"/>
    <property type="match status" value="1"/>
</dbReference>
<evidence type="ECO:0000256" key="4">
    <source>
        <dbReference type="ARBA" id="ARBA00022912"/>
    </source>
</evidence>
<evidence type="ECO:0000256" key="1">
    <source>
        <dbReference type="ARBA" id="ARBA00011063"/>
    </source>
</evidence>
<dbReference type="PRINTS" id="PR00719">
    <property type="entry name" value="LMWPTPASE"/>
</dbReference>
<dbReference type="PANTHER" id="PTHR11717">
    <property type="entry name" value="LOW MOLECULAR WEIGHT PROTEIN TYROSINE PHOSPHATASE"/>
    <property type="match status" value="1"/>
</dbReference>
<protein>
    <recommendedName>
        <fullName evidence="2">protein-tyrosine-phosphatase</fullName>
        <ecNumber evidence="2">3.1.3.48</ecNumber>
    </recommendedName>
</protein>
<dbReference type="Gene3D" id="3.40.50.2300">
    <property type="match status" value="1"/>
</dbReference>
<dbReference type="EMBL" id="JBBKZV010000001">
    <property type="protein sequence ID" value="MEJ8820826.1"/>
    <property type="molecule type" value="Genomic_DNA"/>
</dbReference>
<dbReference type="EC" id="3.1.3.48" evidence="2"/>
<name>A0ABU8VSP4_9BURK</name>
<comment type="similarity">
    <text evidence="1">Belongs to the low molecular weight phosphotyrosine protein phosphatase family.</text>
</comment>
<sequence length="146" mass="16316">MQHVLAVCIGNICRSPMAEALLAQALADCDVSSAGLSAMIGHPADLIARDLMKERGISIEQHRARQISLDLCQRADLILVMDLEQRRDLERRYPFVSGKVFRLCEHEKRDVPDPYQAGRAAFQSSLALIEDGATQWANRISRLSSR</sequence>
<dbReference type="PANTHER" id="PTHR11717:SF31">
    <property type="entry name" value="LOW MOLECULAR WEIGHT PROTEIN-TYROSINE-PHOSPHATASE ETP-RELATED"/>
    <property type="match status" value="1"/>
</dbReference>
<reference evidence="7 8" key="1">
    <citation type="submission" date="2024-03" db="EMBL/GenBank/DDBJ databases">
        <title>Novel species of the genus Variovorax.</title>
        <authorList>
            <person name="Liu Q."/>
            <person name="Xin Y.-H."/>
        </authorList>
    </citation>
    <scope>NUCLEOTIDE SEQUENCE [LARGE SCALE GENOMIC DNA]</scope>
    <source>
        <strain evidence="7 8">KACC 18501</strain>
    </source>
</reference>
<dbReference type="CDD" id="cd16343">
    <property type="entry name" value="LMWPTP"/>
    <property type="match status" value="1"/>
</dbReference>
<dbReference type="InterPro" id="IPR036196">
    <property type="entry name" value="Ptyr_pPase_sf"/>
</dbReference>
<dbReference type="SUPFAM" id="SSF52788">
    <property type="entry name" value="Phosphotyrosine protein phosphatases I"/>
    <property type="match status" value="1"/>
</dbReference>
<organism evidence="7 8">
    <name type="scientific">Variovorax humicola</name>
    <dbReference type="NCBI Taxonomy" id="1769758"/>
    <lineage>
        <taxon>Bacteria</taxon>
        <taxon>Pseudomonadati</taxon>
        <taxon>Pseudomonadota</taxon>
        <taxon>Betaproteobacteria</taxon>
        <taxon>Burkholderiales</taxon>
        <taxon>Comamonadaceae</taxon>
        <taxon>Variovorax</taxon>
    </lineage>
</organism>
<gene>
    <name evidence="7" type="ORF">WKW80_02100</name>
</gene>
<keyword evidence="4" id="KW-0904">Protein phosphatase</keyword>
<accession>A0ABU8VSP4</accession>
<evidence type="ECO:0000259" key="6">
    <source>
        <dbReference type="SMART" id="SM00226"/>
    </source>
</evidence>
<evidence type="ECO:0000256" key="5">
    <source>
        <dbReference type="ARBA" id="ARBA00051722"/>
    </source>
</evidence>
<comment type="caution">
    <text evidence="7">The sequence shown here is derived from an EMBL/GenBank/DDBJ whole genome shotgun (WGS) entry which is preliminary data.</text>
</comment>
<comment type="catalytic activity">
    <reaction evidence="5">
        <text>O-phospho-L-tyrosyl-[protein] + H2O = L-tyrosyl-[protein] + phosphate</text>
        <dbReference type="Rhea" id="RHEA:10684"/>
        <dbReference type="Rhea" id="RHEA-COMP:10136"/>
        <dbReference type="Rhea" id="RHEA-COMP:20101"/>
        <dbReference type="ChEBI" id="CHEBI:15377"/>
        <dbReference type="ChEBI" id="CHEBI:43474"/>
        <dbReference type="ChEBI" id="CHEBI:46858"/>
        <dbReference type="ChEBI" id="CHEBI:61978"/>
        <dbReference type="EC" id="3.1.3.48"/>
    </reaction>
</comment>
<evidence type="ECO:0000313" key="7">
    <source>
        <dbReference type="EMBL" id="MEJ8820826.1"/>
    </source>
</evidence>
<evidence type="ECO:0000256" key="2">
    <source>
        <dbReference type="ARBA" id="ARBA00013064"/>
    </source>
</evidence>
<dbReference type="InterPro" id="IPR050438">
    <property type="entry name" value="LMW_PTPase"/>
</dbReference>